<reference evidence="3" key="1">
    <citation type="submission" date="2020-07" db="EMBL/GenBank/DDBJ databases">
        <authorList>
            <person name="Tarantini F.S."/>
            <person name="Hong K.W."/>
            <person name="Chan K.G."/>
        </authorList>
    </citation>
    <scope>NUCLEOTIDE SEQUENCE</scope>
    <source>
        <strain evidence="3">32-07</strain>
    </source>
</reference>
<feature type="chain" id="PRO_5045384297" evidence="1">
    <location>
        <begin position="24"/>
        <end position="331"/>
    </location>
</feature>
<organism evidence="3 4">
    <name type="scientific">Actinomadura graeca</name>
    <dbReference type="NCBI Taxonomy" id="2750812"/>
    <lineage>
        <taxon>Bacteria</taxon>
        <taxon>Bacillati</taxon>
        <taxon>Actinomycetota</taxon>
        <taxon>Actinomycetes</taxon>
        <taxon>Streptosporangiales</taxon>
        <taxon>Thermomonosporaceae</taxon>
        <taxon>Actinomadura</taxon>
    </lineage>
</organism>
<dbReference type="Pfam" id="PF09084">
    <property type="entry name" value="NMT1"/>
    <property type="match status" value="1"/>
</dbReference>
<evidence type="ECO:0000313" key="3">
    <source>
        <dbReference type="EMBL" id="QXJ23840.1"/>
    </source>
</evidence>
<name>A0ABX8QYI8_9ACTN</name>
<evidence type="ECO:0000259" key="2">
    <source>
        <dbReference type="Pfam" id="PF09084"/>
    </source>
</evidence>
<sequence length="331" mass="33943">MRHTRLVALAAAALACLSSAACGDGGKTAKSGGAEVTYMTAFGTFGREAYAYVAKDKGFFRDAGIDVTIQPGQGTGNNLKLMTAGKADFAPVGALSLAQAIDNRPGLGIVATAALDQHTMASIMTTTKSGIGRPADLAGKSVGGLPNSEVPALTAAYSRAAGFDAGKIKHVAATPTQLPGLLAAGSVDAIGQYVVSQGLIRKAVGGEVTVFPFKQYLPDVYGALLAVRGSLATQDPALAKKFTGALLKGLEYAIDHPEEAGQILHKAVPSQNADQAAAEIRLLAPYDKDGSAAVGAVDAKRVDRMLAQFTKDGLLKRPLKFGDLFAAEGAR</sequence>
<gene>
    <name evidence="3" type="ORF">AGRA3207_005053</name>
</gene>
<dbReference type="SUPFAM" id="SSF53850">
    <property type="entry name" value="Periplasmic binding protein-like II"/>
    <property type="match status" value="1"/>
</dbReference>
<evidence type="ECO:0000313" key="4">
    <source>
        <dbReference type="Proteomes" id="UP001049518"/>
    </source>
</evidence>
<dbReference type="PANTHER" id="PTHR31528">
    <property type="entry name" value="4-AMINO-5-HYDROXYMETHYL-2-METHYLPYRIMIDINE PHOSPHATE SYNTHASE THI11-RELATED"/>
    <property type="match status" value="1"/>
</dbReference>
<dbReference type="InterPro" id="IPR027939">
    <property type="entry name" value="NMT1/THI5"/>
</dbReference>
<dbReference type="PROSITE" id="PS51257">
    <property type="entry name" value="PROKAR_LIPOPROTEIN"/>
    <property type="match status" value="1"/>
</dbReference>
<keyword evidence="4" id="KW-1185">Reference proteome</keyword>
<evidence type="ECO:0000256" key="1">
    <source>
        <dbReference type="SAM" id="SignalP"/>
    </source>
</evidence>
<proteinExistence type="predicted"/>
<dbReference type="InterPro" id="IPR015168">
    <property type="entry name" value="SsuA/THI5"/>
</dbReference>
<dbReference type="Gene3D" id="3.40.190.10">
    <property type="entry name" value="Periplasmic binding protein-like II"/>
    <property type="match status" value="2"/>
</dbReference>
<feature type="domain" description="SsuA/THI5-like" evidence="2">
    <location>
        <begin position="51"/>
        <end position="260"/>
    </location>
</feature>
<dbReference type="PANTHER" id="PTHR31528:SF3">
    <property type="entry name" value="THIAMINE BIOSYNTHESIS PROTEIN HI_0357-RELATED"/>
    <property type="match status" value="1"/>
</dbReference>
<dbReference type="EMBL" id="CP059572">
    <property type="protein sequence ID" value="QXJ23840.1"/>
    <property type="molecule type" value="Genomic_DNA"/>
</dbReference>
<keyword evidence="1" id="KW-0732">Signal</keyword>
<dbReference type="RefSeq" id="WP_231329519.1">
    <property type="nucleotide sequence ID" value="NZ_CP059572.1"/>
</dbReference>
<protein>
    <submittedName>
        <fullName evidence="3">ABC transporter substrate-binding protein</fullName>
    </submittedName>
</protein>
<accession>A0ABX8QYI8</accession>
<dbReference type="Proteomes" id="UP001049518">
    <property type="component" value="Chromosome"/>
</dbReference>
<feature type="signal peptide" evidence="1">
    <location>
        <begin position="1"/>
        <end position="23"/>
    </location>
</feature>